<gene>
    <name evidence="4" type="ORF">FHP88_04465</name>
</gene>
<comment type="caution">
    <text evidence="4">The sequence shown here is derived from an EMBL/GenBank/DDBJ whole genome shotgun (WGS) entry which is preliminary data.</text>
</comment>
<dbReference type="GO" id="GO:0042834">
    <property type="term" value="F:peptidoglycan binding"/>
    <property type="evidence" value="ECO:0007669"/>
    <property type="project" value="InterPro"/>
</dbReference>
<organism evidence="4 5">
    <name type="scientific">Sedimenticola selenatireducens</name>
    <dbReference type="NCBI Taxonomy" id="191960"/>
    <lineage>
        <taxon>Bacteria</taxon>
        <taxon>Pseudomonadati</taxon>
        <taxon>Pseudomonadota</taxon>
        <taxon>Gammaproteobacteria</taxon>
        <taxon>Chromatiales</taxon>
        <taxon>Sedimenticolaceae</taxon>
        <taxon>Sedimenticola</taxon>
    </lineage>
</organism>
<reference evidence="4 5" key="1">
    <citation type="submission" date="2019-07" db="EMBL/GenBank/DDBJ databases">
        <title>The pathways for chlorine oxyanion respiration interact through the shared metabolite chlorate.</title>
        <authorList>
            <person name="Barnum T.P."/>
            <person name="Cheng Y."/>
            <person name="Hill K.A."/>
            <person name="Lucas L.N."/>
            <person name="Carlson H.K."/>
            <person name="Coates J.D."/>
        </authorList>
    </citation>
    <scope>NUCLEOTIDE SEQUENCE [LARGE SCALE GENOMIC DNA]</scope>
    <source>
        <strain evidence="4 5">BK-1</strain>
    </source>
</reference>
<evidence type="ECO:0000256" key="1">
    <source>
        <dbReference type="SAM" id="MobiDB-lite"/>
    </source>
</evidence>
<dbReference type="PANTHER" id="PTHR38687:SF1">
    <property type="entry name" value="CELL DIVISION PROTEIN DEDD"/>
    <property type="match status" value="1"/>
</dbReference>
<dbReference type="RefSeq" id="WP_144357814.1">
    <property type="nucleotide sequence ID" value="NZ_VMNH01000005.1"/>
</dbReference>
<evidence type="ECO:0000256" key="2">
    <source>
        <dbReference type="SAM" id="Phobius"/>
    </source>
</evidence>
<evidence type="ECO:0000313" key="5">
    <source>
        <dbReference type="Proteomes" id="UP000316649"/>
    </source>
</evidence>
<dbReference type="GO" id="GO:0030428">
    <property type="term" value="C:cell septum"/>
    <property type="evidence" value="ECO:0007669"/>
    <property type="project" value="TreeGrafter"/>
</dbReference>
<dbReference type="SUPFAM" id="SSF110997">
    <property type="entry name" value="Sporulation related repeat"/>
    <property type="match status" value="1"/>
</dbReference>
<dbReference type="GO" id="GO:0032153">
    <property type="term" value="C:cell division site"/>
    <property type="evidence" value="ECO:0007669"/>
    <property type="project" value="TreeGrafter"/>
</dbReference>
<dbReference type="InterPro" id="IPR007730">
    <property type="entry name" value="SPOR-like_dom"/>
</dbReference>
<feature type="domain" description="SPOR" evidence="3">
    <location>
        <begin position="125"/>
        <end position="205"/>
    </location>
</feature>
<feature type="transmembrane region" description="Helical" evidence="2">
    <location>
        <begin position="20"/>
        <end position="42"/>
    </location>
</feature>
<evidence type="ECO:0000259" key="3">
    <source>
        <dbReference type="PROSITE" id="PS51724"/>
    </source>
</evidence>
<dbReference type="GO" id="GO:0032506">
    <property type="term" value="P:cytokinetic process"/>
    <property type="evidence" value="ECO:0007669"/>
    <property type="project" value="TreeGrafter"/>
</dbReference>
<dbReference type="EMBL" id="VMNH01000005">
    <property type="protein sequence ID" value="TVO76684.1"/>
    <property type="molecule type" value="Genomic_DNA"/>
</dbReference>
<dbReference type="PANTHER" id="PTHR38687">
    <property type="entry name" value="CELL DIVISION PROTEIN DEDD-RELATED"/>
    <property type="match status" value="1"/>
</dbReference>
<feature type="region of interest" description="Disordered" evidence="1">
    <location>
        <begin position="48"/>
        <end position="81"/>
    </location>
</feature>
<accession>A0A557SH04</accession>
<proteinExistence type="predicted"/>
<dbReference type="InterPro" id="IPR052521">
    <property type="entry name" value="Cell_div_SPOR-domain"/>
</dbReference>
<name>A0A557SH04_9GAMM</name>
<keyword evidence="2" id="KW-0812">Transmembrane</keyword>
<keyword evidence="2" id="KW-1133">Transmembrane helix</keyword>
<dbReference type="AlphaFoldDB" id="A0A557SH04"/>
<dbReference type="Pfam" id="PF05036">
    <property type="entry name" value="SPOR"/>
    <property type="match status" value="1"/>
</dbReference>
<dbReference type="Gene3D" id="3.30.70.1070">
    <property type="entry name" value="Sporulation related repeat"/>
    <property type="match status" value="1"/>
</dbReference>
<dbReference type="OrthoDB" id="8558195at2"/>
<dbReference type="Proteomes" id="UP000316649">
    <property type="component" value="Unassembled WGS sequence"/>
</dbReference>
<keyword evidence="2" id="KW-0472">Membrane</keyword>
<dbReference type="InterPro" id="IPR036680">
    <property type="entry name" value="SPOR-like_sf"/>
</dbReference>
<evidence type="ECO:0000313" key="4">
    <source>
        <dbReference type="EMBL" id="TVO76684.1"/>
    </source>
</evidence>
<dbReference type="PROSITE" id="PS51724">
    <property type="entry name" value="SPOR"/>
    <property type="match status" value="1"/>
</dbReference>
<sequence>MPRDYKSRVAPQRKGKKPPVSGWVWFVGGLLVGLFVCLLVWLKLSPSDPVKPRPSVVTRKHSEAPAEVSPDPVKPTESTAPKPRFDFYTILPEMEVVVPDPEPEAVSPPTKPGAAPVVNADSKTTSGSAYYMLQMGSFRKYADADKLKASLALVGIEAEIQRFTLDGGEVFHRVRSGPYTSGQVNALRARLSQNNISSLIIKLKK</sequence>
<protein>
    <recommendedName>
        <fullName evidence="3">SPOR domain-containing protein</fullName>
    </recommendedName>
</protein>
<keyword evidence="5" id="KW-1185">Reference proteome</keyword>